<dbReference type="AlphaFoldDB" id="Q7RQU2"/>
<gene>
    <name evidence="1" type="ORF">PY00998</name>
</gene>
<protein>
    <submittedName>
        <fullName evidence="1">Uncharacterized protein</fullName>
    </submittedName>
</protein>
<comment type="caution">
    <text evidence="1">The sequence shown here is derived from an EMBL/GenBank/DDBJ whole genome shotgun (WGS) entry which is preliminary data.</text>
</comment>
<proteinExistence type="predicted"/>
<evidence type="ECO:0000313" key="1">
    <source>
        <dbReference type="EMBL" id="EAA19799.1"/>
    </source>
</evidence>
<evidence type="ECO:0000313" key="2">
    <source>
        <dbReference type="Proteomes" id="UP000008553"/>
    </source>
</evidence>
<dbReference type="Proteomes" id="UP000008553">
    <property type="component" value="Unassembled WGS sequence"/>
</dbReference>
<sequence>MGELIKYWNRFDPRGGY</sequence>
<reference evidence="1 2" key="1">
    <citation type="journal article" date="2002" name="Nature">
        <title>Genome sequence and comparative analysis of the model rodent malaria parasite Plasmodium yoelii yoelii.</title>
        <authorList>
            <person name="Carlton J.M."/>
            <person name="Angiuoli S.V."/>
            <person name="Suh B.B."/>
            <person name="Kooij T.W."/>
            <person name="Pertea M."/>
            <person name="Silva J.C."/>
            <person name="Ermolaeva M.D."/>
            <person name="Allen J.E."/>
            <person name="Selengut J.D."/>
            <person name="Koo H.L."/>
            <person name="Peterson J.D."/>
            <person name="Pop M."/>
            <person name="Kosack D.S."/>
            <person name="Shumway M.F."/>
            <person name="Bidwell S.L."/>
            <person name="Shallom S.J."/>
            <person name="van Aken S.E."/>
            <person name="Riedmuller S.B."/>
            <person name="Feldblyum T.V."/>
            <person name="Cho J.K."/>
            <person name="Quackenbush J."/>
            <person name="Sedegah M."/>
            <person name="Shoaibi A."/>
            <person name="Cummings L.M."/>
            <person name="Florens L."/>
            <person name="Yates J.R."/>
            <person name="Raine J.D."/>
            <person name="Sinden R.E."/>
            <person name="Harris M.A."/>
            <person name="Cunningham D.A."/>
            <person name="Preiser P.R."/>
            <person name="Bergman L.W."/>
            <person name="Vaidya A.B."/>
            <person name="van Lin L.H."/>
            <person name="Janse C.J."/>
            <person name="Waters A.P."/>
            <person name="Smith H.O."/>
            <person name="White O.R."/>
            <person name="Salzberg S.L."/>
            <person name="Venter J.C."/>
            <person name="Fraser C.M."/>
            <person name="Hoffman S.L."/>
            <person name="Gardner M.J."/>
            <person name="Carucci D.J."/>
        </authorList>
    </citation>
    <scope>NUCLEOTIDE SEQUENCE [LARGE SCALE GENOMIC DNA]</scope>
    <source>
        <strain evidence="1 2">17XNL</strain>
    </source>
</reference>
<keyword evidence="2" id="KW-1185">Reference proteome</keyword>
<dbReference type="EMBL" id="AABL01000269">
    <property type="protein sequence ID" value="EAA19799.1"/>
    <property type="molecule type" value="Genomic_DNA"/>
</dbReference>
<organism evidence="1 2">
    <name type="scientific">Plasmodium yoelii yoelii</name>
    <dbReference type="NCBI Taxonomy" id="73239"/>
    <lineage>
        <taxon>Eukaryota</taxon>
        <taxon>Sar</taxon>
        <taxon>Alveolata</taxon>
        <taxon>Apicomplexa</taxon>
        <taxon>Aconoidasida</taxon>
        <taxon>Haemosporida</taxon>
        <taxon>Plasmodiidae</taxon>
        <taxon>Plasmodium</taxon>
        <taxon>Plasmodium (Vinckeia)</taxon>
    </lineage>
</organism>
<name>Q7RQU2_PLAYO</name>
<accession>Q7RQU2</accession>
<dbReference type="PaxDb" id="73239-Q7RQU2"/>
<dbReference type="InParanoid" id="Q7RQU2"/>